<feature type="transmembrane region" description="Helical" evidence="1">
    <location>
        <begin position="6"/>
        <end position="25"/>
    </location>
</feature>
<protein>
    <submittedName>
        <fullName evidence="2">Uncharacterized protein</fullName>
    </submittedName>
</protein>
<keyword evidence="1" id="KW-0812">Transmembrane</keyword>
<dbReference type="AlphaFoldDB" id="A0A4Q5LXR7"/>
<gene>
    <name evidence="2" type="ORF">EWM59_16635</name>
</gene>
<dbReference type="Proteomes" id="UP000293162">
    <property type="component" value="Unassembled WGS sequence"/>
</dbReference>
<keyword evidence="1" id="KW-0472">Membrane</keyword>
<keyword evidence="3" id="KW-1185">Reference proteome</keyword>
<evidence type="ECO:0000313" key="2">
    <source>
        <dbReference type="EMBL" id="RYU94425.1"/>
    </source>
</evidence>
<dbReference type="EMBL" id="SEWF01000025">
    <property type="protein sequence ID" value="RYU94425.1"/>
    <property type="molecule type" value="Genomic_DNA"/>
</dbReference>
<name>A0A4Q5LXR7_9BACT</name>
<proteinExistence type="predicted"/>
<feature type="transmembrane region" description="Helical" evidence="1">
    <location>
        <begin position="199"/>
        <end position="216"/>
    </location>
</feature>
<sequence>MFLSKFYKVGMISLLFIPAICIPYLKVEYKKRDFRLLKLNMPEPVYRGGWSYDYSMLDKIRKETVLKDFESNNPNLEETIYEFSKLDSNQAFLEKILVNYQYGLRIKLNHKTTYETLVKLLNACKKYKLSRYPIDLRYNEMYIFDIFNMPKEDKILQEGLLLLGNCIIIEEPESTFSQKLTETFNNYITPVAKSFNKTLIIYIGFLSIVFVAYRRGI</sequence>
<keyword evidence="1" id="KW-1133">Transmembrane helix</keyword>
<evidence type="ECO:0000313" key="3">
    <source>
        <dbReference type="Proteomes" id="UP000293162"/>
    </source>
</evidence>
<evidence type="ECO:0000256" key="1">
    <source>
        <dbReference type="SAM" id="Phobius"/>
    </source>
</evidence>
<comment type="caution">
    <text evidence="2">The sequence shown here is derived from an EMBL/GenBank/DDBJ whole genome shotgun (WGS) entry which is preliminary data.</text>
</comment>
<reference evidence="2 3" key="1">
    <citation type="submission" date="2019-02" db="EMBL/GenBank/DDBJ databases">
        <title>Bacterial novel species Emticicia sp. 17J42-9 isolated from soil.</title>
        <authorList>
            <person name="Jung H.-Y."/>
        </authorList>
    </citation>
    <scope>NUCLEOTIDE SEQUENCE [LARGE SCALE GENOMIC DNA]</scope>
    <source>
        <strain evidence="2 3">17J42-9</strain>
    </source>
</reference>
<dbReference type="RefSeq" id="WP_130022360.1">
    <property type="nucleotide sequence ID" value="NZ_SEWF01000025.1"/>
</dbReference>
<accession>A0A4Q5LXR7</accession>
<organism evidence="2 3">
    <name type="scientific">Emticicia agri</name>
    <dbReference type="NCBI Taxonomy" id="2492393"/>
    <lineage>
        <taxon>Bacteria</taxon>
        <taxon>Pseudomonadati</taxon>
        <taxon>Bacteroidota</taxon>
        <taxon>Cytophagia</taxon>
        <taxon>Cytophagales</taxon>
        <taxon>Leadbetterellaceae</taxon>
        <taxon>Emticicia</taxon>
    </lineage>
</organism>